<dbReference type="InterPro" id="IPR036869">
    <property type="entry name" value="J_dom_sf"/>
</dbReference>
<evidence type="ECO:0000256" key="4">
    <source>
        <dbReference type="ARBA" id="ARBA00022792"/>
    </source>
</evidence>
<dbReference type="Proteomes" id="UP001152561">
    <property type="component" value="Unassembled WGS sequence"/>
</dbReference>
<reference evidence="11" key="1">
    <citation type="journal article" date="2023" name="Proc. Natl. Acad. Sci. U.S.A.">
        <title>Genomic and structural basis for evolution of tropane alkaloid biosynthesis.</title>
        <authorList>
            <person name="Wanga Y.-J."/>
            <person name="Taina T."/>
            <person name="Yua J.-Y."/>
            <person name="Lia J."/>
            <person name="Xua B."/>
            <person name="Chenc J."/>
            <person name="D'Auriad J.C."/>
            <person name="Huanga J.-P."/>
            <person name="Huanga S.-X."/>
        </authorList>
    </citation>
    <scope>NUCLEOTIDE SEQUENCE [LARGE SCALE GENOMIC DNA]</scope>
    <source>
        <strain evidence="11">cv. KIB-2019</strain>
    </source>
</reference>
<keyword evidence="3" id="KW-0813">Transport</keyword>
<evidence type="ECO:0000256" key="9">
    <source>
        <dbReference type="SAM" id="Phobius"/>
    </source>
</evidence>
<gene>
    <name evidence="10" type="ORF">K7X08_022482</name>
</gene>
<evidence type="ECO:0000256" key="7">
    <source>
        <dbReference type="ARBA" id="ARBA00023128"/>
    </source>
</evidence>
<comment type="subcellular location">
    <subcellularLocation>
        <location evidence="1">Mitochondrion inner membrane</location>
        <topology evidence="1">Peripheral membrane protein</topology>
    </subcellularLocation>
</comment>
<evidence type="ECO:0000256" key="2">
    <source>
        <dbReference type="ARBA" id="ARBA00008817"/>
    </source>
</evidence>
<comment type="caution">
    <text evidence="10">The sequence shown here is derived from an EMBL/GenBank/DDBJ whole genome shotgun (WGS) entry which is preliminary data.</text>
</comment>
<sequence length="153" mass="16815">MASRTSSLSVDWTLTKRLLDSNCVSAATPDCVLIFLISVMAARIVAQLLVVGSGIMVRAFAQAYRQALANASKNGVAQEAVQNIKRVSKNMTESEARQILGVAEHSSWEDVLQKYDNLFESNAKNGSFYLQSKVHRAKECLESLYQSKAESPN</sequence>
<keyword evidence="9" id="KW-0812">Transmembrane</keyword>
<dbReference type="FunFam" id="1.10.287.110:FF:000006">
    <property type="entry name" value="Import inner membrane translocase subunit TIM16"/>
    <property type="match status" value="1"/>
</dbReference>
<dbReference type="GO" id="GO:0030150">
    <property type="term" value="P:protein import into mitochondrial matrix"/>
    <property type="evidence" value="ECO:0007669"/>
    <property type="project" value="InterPro"/>
</dbReference>
<keyword evidence="7" id="KW-0496">Mitochondrion</keyword>
<keyword evidence="11" id="KW-1185">Reference proteome</keyword>
<keyword evidence="4" id="KW-0999">Mitochondrion inner membrane</keyword>
<comment type="similarity">
    <text evidence="2">Belongs to the TIM16/PAM16 family.</text>
</comment>
<feature type="transmembrane region" description="Helical" evidence="9">
    <location>
        <begin position="32"/>
        <end position="57"/>
    </location>
</feature>
<dbReference type="EMBL" id="JAJAGQ010000006">
    <property type="protein sequence ID" value="KAJ8560622.1"/>
    <property type="molecule type" value="Genomic_DNA"/>
</dbReference>
<dbReference type="InterPro" id="IPR005341">
    <property type="entry name" value="Tim16"/>
</dbReference>
<evidence type="ECO:0000256" key="8">
    <source>
        <dbReference type="ARBA" id="ARBA00023136"/>
    </source>
</evidence>
<dbReference type="GO" id="GO:0005744">
    <property type="term" value="C:TIM23 mitochondrial import inner membrane translocase complex"/>
    <property type="evidence" value="ECO:0007669"/>
    <property type="project" value="InterPro"/>
</dbReference>
<dbReference type="PANTHER" id="PTHR12388:SF4">
    <property type="entry name" value="MITOCHONDRIAL IMPORT INNER MEMBRANE TRANSLOCASE SUBUNIT TIM16-LIKE"/>
    <property type="match status" value="1"/>
</dbReference>
<keyword evidence="6" id="KW-0811">Translocation</keyword>
<dbReference type="GO" id="GO:0031348">
    <property type="term" value="P:negative regulation of defense response"/>
    <property type="evidence" value="ECO:0007669"/>
    <property type="project" value="UniProtKB-ARBA"/>
</dbReference>
<evidence type="ECO:0000256" key="6">
    <source>
        <dbReference type="ARBA" id="ARBA00023010"/>
    </source>
</evidence>
<proteinExistence type="inferred from homology"/>
<evidence type="ECO:0000256" key="3">
    <source>
        <dbReference type="ARBA" id="ARBA00022448"/>
    </source>
</evidence>
<dbReference type="OrthoDB" id="10262892at2759"/>
<dbReference type="AlphaFoldDB" id="A0A9Q1RK06"/>
<keyword evidence="8 9" id="KW-0472">Membrane</keyword>
<keyword evidence="5" id="KW-0653">Protein transport</keyword>
<protein>
    <submittedName>
        <fullName evidence="10">Uncharacterized protein</fullName>
    </submittedName>
</protein>
<keyword evidence="9" id="KW-1133">Transmembrane helix</keyword>
<evidence type="ECO:0000313" key="10">
    <source>
        <dbReference type="EMBL" id="KAJ8560622.1"/>
    </source>
</evidence>
<dbReference type="Pfam" id="PF03656">
    <property type="entry name" value="Pam16"/>
    <property type="match status" value="1"/>
</dbReference>
<name>A0A9Q1RK06_9SOLA</name>
<evidence type="ECO:0000313" key="11">
    <source>
        <dbReference type="Proteomes" id="UP001152561"/>
    </source>
</evidence>
<evidence type="ECO:0000256" key="5">
    <source>
        <dbReference type="ARBA" id="ARBA00022927"/>
    </source>
</evidence>
<dbReference type="Gene3D" id="1.10.287.110">
    <property type="entry name" value="DnaJ domain"/>
    <property type="match status" value="1"/>
</dbReference>
<dbReference type="PANTHER" id="PTHR12388">
    <property type="entry name" value="MITOCHONDRIA ASSOCIATED GRANULOCYTE MACROPHAGE CSF SIGNALING MOLECULE"/>
    <property type="match status" value="1"/>
</dbReference>
<accession>A0A9Q1RK06</accession>
<evidence type="ECO:0000256" key="1">
    <source>
        <dbReference type="ARBA" id="ARBA00004637"/>
    </source>
</evidence>
<organism evidence="10 11">
    <name type="scientific">Anisodus acutangulus</name>
    <dbReference type="NCBI Taxonomy" id="402998"/>
    <lineage>
        <taxon>Eukaryota</taxon>
        <taxon>Viridiplantae</taxon>
        <taxon>Streptophyta</taxon>
        <taxon>Embryophyta</taxon>
        <taxon>Tracheophyta</taxon>
        <taxon>Spermatophyta</taxon>
        <taxon>Magnoliopsida</taxon>
        <taxon>eudicotyledons</taxon>
        <taxon>Gunneridae</taxon>
        <taxon>Pentapetalae</taxon>
        <taxon>asterids</taxon>
        <taxon>lamiids</taxon>
        <taxon>Solanales</taxon>
        <taxon>Solanaceae</taxon>
        <taxon>Solanoideae</taxon>
        <taxon>Hyoscyameae</taxon>
        <taxon>Anisodus</taxon>
    </lineage>
</organism>